<dbReference type="PROSITE" id="PS01229">
    <property type="entry name" value="COF_2"/>
    <property type="match status" value="1"/>
</dbReference>
<name>A0A1H6HU47_RUMFL</name>
<dbReference type="SFLD" id="SFLDG01140">
    <property type="entry name" value="C2.B:_Phosphomannomutase_and_P"/>
    <property type="match status" value="1"/>
</dbReference>
<sequence length="262" mass="29381">MSSIIFFDIDGTLVTEDERAIIPDSTREAVRRTREKGNLTFINSGRTAFNISPRVKELGFDGYICGCGTYIEYNGDVILSRTIEKSKCREIAELMRECNVTPVYEHSAGYFFDDKAPMTDGLKYFMEVFVDSGIDVSGRVEDDNFGFDKFVIWENPKSDMEKFRNEIGKEFSIIDRGGGFYENVPLGFSKATGIQHILKKLDIPMERAYAIGDSMNDLPMLEAVPNSIAMGGAEVIYPYVSYITTPIEENGIANALTHFGLI</sequence>
<dbReference type="AlphaFoldDB" id="A0A1H6HU47"/>
<reference evidence="1 2" key="1">
    <citation type="submission" date="2016-10" db="EMBL/GenBank/DDBJ databases">
        <authorList>
            <person name="de Groot N.N."/>
        </authorList>
    </citation>
    <scope>NUCLEOTIDE SEQUENCE [LARGE SCALE GENOMIC DNA]</scope>
    <source>
        <strain evidence="1 2">YAD2003</strain>
    </source>
</reference>
<protein>
    <recommendedName>
        <fullName evidence="3">Cof subfamily of IIB subfamily of haloacid dehalogenase superfamily/HAD-superfamily hydrolase, subfamily IIB</fullName>
    </recommendedName>
</protein>
<dbReference type="OrthoDB" id="9810101at2"/>
<dbReference type="InterPro" id="IPR006379">
    <property type="entry name" value="HAD-SF_hydro_IIB"/>
</dbReference>
<dbReference type="RefSeq" id="WP_074714000.1">
    <property type="nucleotide sequence ID" value="NZ_FNWV01000001.1"/>
</dbReference>
<dbReference type="Proteomes" id="UP000183190">
    <property type="component" value="Unassembled WGS sequence"/>
</dbReference>
<evidence type="ECO:0000313" key="2">
    <source>
        <dbReference type="Proteomes" id="UP000183190"/>
    </source>
</evidence>
<dbReference type="GO" id="GO:0016791">
    <property type="term" value="F:phosphatase activity"/>
    <property type="evidence" value="ECO:0007669"/>
    <property type="project" value="TreeGrafter"/>
</dbReference>
<dbReference type="PROSITE" id="PS01228">
    <property type="entry name" value="COF_1"/>
    <property type="match status" value="1"/>
</dbReference>
<dbReference type="GO" id="GO:0005829">
    <property type="term" value="C:cytosol"/>
    <property type="evidence" value="ECO:0007669"/>
    <property type="project" value="TreeGrafter"/>
</dbReference>
<organism evidence="1 2">
    <name type="scientific">Ruminococcus flavefaciens</name>
    <dbReference type="NCBI Taxonomy" id="1265"/>
    <lineage>
        <taxon>Bacteria</taxon>
        <taxon>Bacillati</taxon>
        <taxon>Bacillota</taxon>
        <taxon>Clostridia</taxon>
        <taxon>Eubacteriales</taxon>
        <taxon>Oscillospiraceae</taxon>
        <taxon>Ruminococcus</taxon>
    </lineage>
</organism>
<dbReference type="SUPFAM" id="SSF56784">
    <property type="entry name" value="HAD-like"/>
    <property type="match status" value="1"/>
</dbReference>
<accession>A0A1H6HU47</accession>
<dbReference type="Pfam" id="PF08282">
    <property type="entry name" value="Hydrolase_3"/>
    <property type="match status" value="1"/>
</dbReference>
<dbReference type="SFLD" id="SFLDS00003">
    <property type="entry name" value="Haloacid_Dehalogenase"/>
    <property type="match status" value="1"/>
</dbReference>
<proteinExistence type="predicted"/>
<dbReference type="Gene3D" id="3.40.50.1000">
    <property type="entry name" value="HAD superfamily/HAD-like"/>
    <property type="match status" value="1"/>
</dbReference>
<dbReference type="Gene3D" id="3.30.1240.10">
    <property type="match status" value="1"/>
</dbReference>
<evidence type="ECO:0000313" key="1">
    <source>
        <dbReference type="EMBL" id="SEH37655.1"/>
    </source>
</evidence>
<dbReference type="PANTHER" id="PTHR10000:SF25">
    <property type="entry name" value="PHOSPHATASE YKRA-RELATED"/>
    <property type="match status" value="1"/>
</dbReference>
<evidence type="ECO:0008006" key="3">
    <source>
        <dbReference type="Google" id="ProtNLM"/>
    </source>
</evidence>
<dbReference type="GO" id="GO:0000287">
    <property type="term" value="F:magnesium ion binding"/>
    <property type="evidence" value="ECO:0007669"/>
    <property type="project" value="TreeGrafter"/>
</dbReference>
<dbReference type="NCBIfam" id="TIGR01484">
    <property type="entry name" value="HAD-SF-IIB"/>
    <property type="match status" value="1"/>
</dbReference>
<dbReference type="PANTHER" id="PTHR10000">
    <property type="entry name" value="PHOSPHOSERINE PHOSPHATASE"/>
    <property type="match status" value="1"/>
</dbReference>
<dbReference type="EMBL" id="FNWV01000001">
    <property type="protein sequence ID" value="SEH37655.1"/>
    <property type="molecule type" value="Genomic_DNA"/>
</dbReference>
<dbReference type="InterPro" id="IPR036412">
    <property type="entry name" value="HAD-like_sf"/>
</dbReference>
<gene>
    <name evidence="1" type="ORF">SAMN02910265_00146</name>
</gene>
<dbReference type="InterPro" id="IPR023214">
    <property type="entry name" value="HAD_sf"/>
</dbReference>